<gene>
    <name evidence="2" type="ORF">GGQ80_002318</name>
</gene>
<dbReference type="AlphaFoldDB" id="A0A840FM83"/>
<dbReference type="InterPro" id="IPR024409">
    <property type="entry name" value="DUF3833"/>
</dbReference>
<name>A0A840FM83_9SPHN</name>
<proteinExistence type="predicted"/>
<dbReference type="Proteomes" id="UP000529795">
    <property type="component" value="Unassembled WGS sequence"/>
</dbReference>
<reference evidence="2 3" key="1">
    <citation type="submission" date="2020-08" db="EMBL/GenBank/DDBJ databases">
        <title>Genomic Encyclopedia of Type Strains, Phase IV (KMG-IV): sequencing the most valuable type-strain genomes for metagenomic binning, comparative biology and taxonomic classification.</title>
        <authorList>
            <person name="Goeker M."/>
        </authorList>
    </citation>
    <scope>NUCLEOTIDE SEQUENCE [LARGE SCALE GENOMIC DNA]</scope>
    <source>
        <strain evidence="2 3">YC6723</strain>
    </source>
</reference>
<feature type="signal peptide" evidence="1">
    <location>
        <begin position="1"/>
        <end position="29"/>
    </location>
</feature>
<evidence type="ECO:0008006" key="4">
    <source>
        <dbReference type="Google" id="ProtNLM"/>
    </source>
</evidence>
<evidence type="ECO:0000313" key="3">
    <source>
        <dbReference type="Proteomes" id="UP000529795"/>
    </source>
</evidence>
<comment type="caution">
    <text evidence="2">The sequence shown here is derived from an EMBL/GenBank/DDBJ whole genome shotgun (WGS) entry which is preliminary data.</text>
</comment>
<evidence type="ECO:0000256" key="1">
    <source>
        <dbReference type="SAM" id="SignalP"/>
    </source>
</evidence>
<accession>A0A840FM83</accession>
<protein>
    <recommendedName>
        <fullName evidence="4">DUF3833 family protein</fullName>
    </recommendedName>
</protein>
<keyword evidence="3" id="KW-1185">Reference proteome</keyword>
<keyword evidence="1" id="KW-0732">Signal</keyword>
<dbReference type="RefSeq" id="WP_221364345.1">
    <property type="nucleotide sequence ID" value="NZ_JACIEV010000006.1"/>
</dbReference>
<sequence>MNRRRSRWRLGVAALVLPVAGCVPTPRHADLAALGPTFAPEVFFAGKTVGEGMLRVVFSHAKPVHVEGQGRTGPDGTLTLVQRVEEQDKPARMRSWRLRQRPDGGYDATLSDAVGPVDVEVQANLLHIRFTMKGRLGVEQWIYLQPDGRSALNRMVVRKFGIPVAALHETIRKIG</sequence>
<feature type="chain" id="PRO_5032810230" description="DUF3833 family protein" evidence="1">
    <location>
        <begin position="30"/>
        <end position="175"/>
    </location>
</feature>
<dbReference type="EMBL" id="JACIEV010000006">
    <property type="protein sequence ID" value="MBB4154405.1"/>
    <property type="molecule type" value="Genomic_DNA"/>
</dbReference>
<dbReference type="Pfam" id="PF12915">
    <property type="entry name" value="DUF3833"/>
    <property type="match status" value="1"/>
</dbReference>
<organism evidence="2 3">
    <name type="scientific">Sphingomonas jinjuensis</name>
    <dbReference type="NCBI Taxonomy" id="535907"/>
    <lineage>
        <taxon>Bacteria</taxon>
        <taxon>Pseudomonadati</taxon>
        <taxon>Pseudomonadota</taxon>
        <taxon>Alphaproteobacteria</taxon>
        <taxon>Sphingomonadales</taxon>
        <taxon>Sphingomonadaceae</taxon>
        <taxon>Sphingomonas</taxon>
    </lineage>
</organism>
<evidence type="ECO:0000313" key="2">
    <source>
        <dbReference type="EMBL" id="MBB4154405.1"/>
    </source>
</evidence>